<organism evidence="10 11">
    <name type="scientific">Betta splendens</name>
    <name type="common">Siamese fighting fish</name>
    <dbReference type="NCBI Taxonomy" id="158456"/>
    <lineage>
        <taxon>Eukaryota</taxon>
        <taxon>Metazoa</taxon>
        <taxon>Chordata</taxon>
        <taxon>Craniata</taxon>
        <taxon>Vertebrata</taxon>
        <taxon>Euteleostomi</taxon>
        <taxon>Actinopterygii</taxon>
        <taxon>Neopterygii</taxon>
        <taxon>Teleostei</taxon>
        <taxon>Neoteleostei</taxon>
        <taxon>Acanthomorphata</taxon>
        <taxon>Anabantaria</taxon>
        <taxon>Anabantiformes</taxon>
        <taxon>Anabantoidei</taxon>
        <taxon>Osphronemidae</taxon>
        <taxon>Betta</taxon>
    </lineage>
</organism>
<dbReference type="InterPro" id="IPR050131">
    <property type="entry name" value="Peptidase_S8_subtilisin-like"/>
</dbReference>
<feature type="active site" description="Charge relay system" evidence="5">
    <location>
        <position position="178"/>
    </location>
</feature>
<dbReference type="PRINTS" id="PR00723">
    <property type="entry name" value="SUBTILISIN"/>
</dbReference>
<feature type="signal peptide" evidence="6">
    <location>
        <begin position="1"/>
        <end position="21"/>
    </location>
</feature>
<feature type="active site" description="Charge relay system" evidence="5">
    <location>
        <position position="401"/>
    </location>
</feature>
<gene>
    <name evidence="11 12" type="primary">pcsk9</name>
</gene>
<keyword evidence="10" id="KW-1185">Reference proteome</keyword>
<dbReference type="GO" id="GO:0005615">
    <property type="term" value="C:extracellular space"/>
    <property type="evidence" value="ECO:0007669"/>
    <property type="project" value="TreeGrafter"/>
</dbReference>
<dbReference type="PANTHER" id="PTHR43806">
    <property type="entry name" value="PEPTIDASE S8"/>
    <property type="match status" value="1"/>
</dbReference>
<evidence type="ECO:0000259" key="7">
    <source>
        <dbReference type="Pfam" id="PF00082"/>
    </source>
</evidence>
<dbReference type="InterPro" id="IPR041254">
    <property type="entry name" value="PCSK9_C1"/>
</dbReference>
<dbReference type="Pfam" id="PF00082">
    <property type="entry name" value="Peptidase_S8"/>
    <property type="match status" value="1"/>
</dbReference>
<evidence type="ECO:0000259" key="8">
    <source>
        <dbReference type="Pfam" id="PF18459"/>
    </source>
</evidence>
<evidence type="ECO:0000256" key="6">
    <source>
        <dbReference type="SAM" id="SignalP"/>
    </source>
</evidence>
<dbReference type="CTD" id="255738"/>
<keyword evidence="3 5" id="KW-0378">Hydrolase</keyword>
<name>A0A8M1HD58_BETSP</name>
<dbReference type="AlphaFoldDB" id="A0A8M1HD58"/>
<keyword evidence="6" id="KW-0732">Signal</keyword>
<dbReference type="RefSeq" id="XP_040926396.1">
    <property type="nucleotide sequence ID" value="XM_041070462.2"/>
</dbReference>
<protein>
    <submittedName>
        <fullName evidence="11 12">Proprotein convertase subtilisin/kexin type 9 isoform X1</fullName>
    </submittedName>
</protein>
<dbReference type="RefSeq" id="XP_040926397.1">
    <property type="nucleotide sequence ID" value="XM_041070463.2"/>
</dbReference>
<evidence type="ECO:0000313" key="10">
    <source>
        <dbReference type="Proteomes" id="UP000515150"/>
    </source>
</evidence>
<dbReference type="Gene3D" id="2.60.120.690">
    <property type="entry name" value="Proprotein convertase subtilisin/kexin type 9"/>
    <property type="match status" value="1"/>
</dbReference>
<feature type="domain" description="Proprotein convertase subtilisin/kexin type 9 C-terminal" evidence="9">
    <location>
        <begin position="606"/>
        <end position="677"/>
    </location>
</feature>
<dbReference type="PANTHER" id="PTHR43806:SF60">
    <property type="entry name" value="PROPROTEIN CONVERTASE SUBTILISIN_KEXIN TYPE 9"/>
    <property type="match status" value="1"/>
</dbReference>
<dbReference type="Gene3D" id="3.30.70.80">
    <property type="entry name" value="Peptidase S8 propeptide/proteinase inhibitor I9"/>
    <property type="match status" value="1"/>
</dbReference>
<dbReference type="InterPro" id="IPR000209">
    <property type="entry name" value="Peptidase_S8/S53_dom"/>
</dbReference>
<reference evidence="11 12" key="1">
    <citation type="submission" date="2025-04" db="UniProtKB">
        <authorList>
            <consortium name="RefSeq"/>
        </authorList>
    </citation>
    <scope>IDENTIFICATION</scope>
</reference>
<dbReference type="SUPFAM" id="SSF52743">
    <property type="entry name" value="Subtilisin-like"/>
    <property type="match status" value="1"/>
</dbReference>
<dbReference type="Gene3D" id="3.40.50.200">
    <property type="entry name" value="Peptidase S8/S53 domain"/>
    <property type="match status" value="1"/>
</dbReference>
<dbReference type="GO" id="GO:0004252">
    <property type="term" value="F:serine-type endopeptidase activity"/>
    <property type="evidence" value="ECO:0007669"/>
    <property type="project" value="UniProtKB-UniRule"/>
</dbReference>
<dbReference type="GO" id="GO:0006508">
    <property type="term" value="P:proteolysis"/>
    <property type="evidence" value="ECO:0007669"/>
    <property type="project" value="UniProtKB-KW"/>
</dbReference>
<dbReference type="OrthoDB" id="206201at2759"/>
<dbReference type="FunFam" id="3.40.50.200:FF:000016">
    <property type="entry name" value="Proprotein convertase subtilisin/kexin type 9"/>
    <property type="match status" value="1"/>
</dbReference>
<evidence type="ECO:0000256" key="5">
    <source>
        <dbReference type="PROSITE-ProRule" id="PRU01240"/>
    </source>
</evidence>
<comment type="similarity">
    <text evidence="1 5">Belongs to the peptidase S8 family.</text>
</comment>
<dbReference type="GeneID" id="114854135"/>
<dbReference type="InterPro" id="IPR015500">
    <property type="entry name" value="Peptidase_S8_subtilisin-rel"/>
</dbReference>
<feature type="domain" description="Peptidase S8/S53" evidence="7">
    <location>
        <begin position="176"/>
        <end position="432"/>
    </location>
</feature>
<keyword evidence="4 5" id="KW-0720">Serine protease</keyword>
<keyword evidence="2 5" id="KW-0645">Protease</keyword>
<dbReference type="Proteomes" id="UP000515150">
    <property type="component" value="Chromosome 4"/>
</dbReference>
<dbReference type="InterPro" id="IPR041051">
    <property type="entry name" value="PCSK9_C3"/>
</dbReference>
<evidence type="ECO:0000256" key="4">
    <source>
        <dbReference type="ARBA" id="ARBA00022825"/>
    </source>
</evidence>
<evidence type="ECO:0000256" key="1">
    <source>
        <dbReference type="ARBA" id="ARBA00011073"/>
    </source>
</evidence>
<accession>A0A8M1HD58</accession>
<dbReference type="SUPFAM" id="SSF54897">
    <property type="entry name" value="Protease propeptides/inhibitors"/>
    <property type="match status" value="1"/>
</dbReference>
<dbReference type="InterPro" id="IPR037045">
    <property type="entry name" value="S8pro/Inhibitor_I9_sf"/>
</dbReference>
<evidence type="ECO:0000259" key="9">
    <source>
        <dbReference type="Pfam" id="PF18463"/>
    </source>
</evidence>
<feature type="chain" id="PRO_5044692764" evidence="6">
    <location>
        <begin position="22"/>
        <end position="687"/>
    </location>
</feature>
<dbReference type="PROSITE" id="PS51892">
    <property type="entry name" value="SUBTILASE"/>
    <property type="match status" value="1"/>
</dbReference>
<evidence type="ECO:0000256" key="2">
    <source>
        <dbReference type="ARBA" id="ARBA00022670"/>
    </source>
</evidence>
<feature type="active site" description="Charge relay system" evidence="5">
    <location>
        <position position="218"/>
    </location>
</feature>
<sequence>MRRTSALLGWALCLCASLVAGARDFTEDAEVTLGRVREDGTEPETGAEPGAEFLRCNKAAWRVPGKYLLILRQGTHESHVQRTMRRLQGKAARRGSVLEVLHTYSGAVRGLLVRTSSDVLNLARRLPHVSYVEEDSSIFAQSVPWNLQRLLQPHGGASENGTYQPPNDGALAEVFLMDGSVQSSHRELEGRVRLTDFSSVPEEDGVRLHRQAAQCDGHGTHTAGVVSGSDSGVARGAGVSLVRVLNCQGKGTVSGALAGGSPGSALAARPLRDLRLVSLPSGMEFIRAALRARPAGAAVVLLPFAGALSRSLNAACRDLVAGGALVVAAAGNYRDDACLYSPGSEPEVLTVGAVNSADQLVSQGAGGTNYGRCVDVFAPGDDIISASSDCSTCFTSRSGTSQAAAHAAGVAAVILSSNQNASPLQVLHAMLRYSISNTIDLLSLPEPHRLATPNLVAAMPPAVHTQGALLCRSVWSARSDSADAHRAIARCRRGEEMMGCGSYSPDGARAGESLTVSGGRAECVAGAGGGGVYAVARCCAVAGLRCQVHPSPKPGLDAGCAHPQQQLTGCTSWSEATALTDSRPHHGGRRRCAVGEGVTSHALCCQAPALECLTSENGATGEQVEVSCPSGWTLTDCSAASQYSSTVGTVATGNSCHVRSSAGTDKTAGIAVCCRVRPPEEPDAAPR</sequence>
<proteinExistence type="inferred from homology"/>
<dbReference type="InterPro" id="IPR036852">
    <property type="entry name" value="Peptidase_S8/S53_dom_sf"/>
</dbReference>
<evidence type="ECO:0000256" key="3">
    <source>
        <dbReference type="ARBA" id="ARBA00022801"/>
    </source>
</evidence>
<evidence type="ECO:0000313" key="11">
    <source>
        <dbReference type="RefSeq" id="XP_040926396.1"/>
    </source>
</evidence>
<feature type="domain" description="Proprotein convertase subtilisin/kexin type 9 C-terminal" evidence="8">
    <location>
        <begin position="465"/>
        <end position="541"/>
    </location>
</feature>
<dbReference type="Pfam" id="PF18463">
    <property type="entry name" value="PCSK9_C3"/>
    <property type="match status" value="1"/>
</dbReference>
<evidence type="ECO:0000313" key="12">
    <source>
        <dbReference type="RefSeq" id="XP_040926397.1"/>
    </source>
</evidence>
<dbReference type="Pfam" id="PF18459">
    <property type="entry name" value="PCSK9_C1"/>
    <property type="match status" value="1"/>
</dbReference>